<reference evidence="1" key="1">
    <citation type="submission" date="2024-07" db="EMBL/GenBank/DDBJ databases">
        <title>Metagenome and Metagenome-Assembled Genomes of Archaea from a hot spring from the geothermal field of Los Azufres, Mexico.</title>
        <authorList>
            <person name="Marin-Paredes R."/>
            <person name="Martinez-Romero E."/>
            <person name="Servin-Garciduenas L.E."/>
        </authorList>
    </citation>
    <scope>NUCLEOTIDE SEQUENCE</scope>
    <source>
        <strain evidence="1">AZ1-454</strain>
    </source>
</reference>
<gene>
    <name evidence="1" type="ORF">TQ35_0001440</name>
</gene>
<dbReference type="EMBL" id="JZWS03000001">
    <property type="protein sequence ID" value="MEW9490858.1"/>
    <property type="molecule type" value="Genomic_DNA"/>
</dbReference>
<evidence type="ECO:0000313" key="1">
    <source>
        <dbReference type="EMBL" id="MEW9490858.1"/>
    </source>
</evidence>
<sequence length="114" mass="12657">MSEKEEKEKVNIKALVNVVPPASALKGEKKAPLKEKRVKIRKKGEVEEGTLIISVKLVKDMGVKEKVEISVKGKRLELSAITQEGLPEIEVWANPKDMVKLGLEDNSTVTLRVI</sequence>
<evidence type="ECO:0000313" key="2">
    <source>
        <dbReference type="Proteomes" id="UP000053480"/>
    </source>
</evidence>
<comment type="caution">
    <text evidence="1">The sequence shown here is derived from an EMBL/GenBank/DDBJ whole genome shotgun (WGS) entry which is preliminary data.</text>
</comment>
<organism evidence="1 2">
    <name type="scientific">Candidatus Aramenus sulfurataquae</name>
    <dbReference type="NCBI Taxonomy" id="1326980"/>
    <lineage>
        <taxon>Archaea</taxon>
        <taxon>Thermoproteota</taxon>
        <taxon>Thermoprotei</taxon>
        <taxon>Sulfolobales</taxon>
        <taxon>Sulfolobaceae</taxon>
        <taxon>Candidatus Aramenus</taxon>
    </lineage>
</organism>
<protein>
    <submittedName>
        <fullName evidence="1">Uncharacterized protein</fullName>
    </submittedName>
</protein>
<name>A0ACC6TM44_9CREN</name>
<dbReference type="Proteomes" id="UP000053480">
    <property type="component" value="Unassembled WGS sequence"/>
</dbReference>
<accession>A0ACC6TM44</accession>
<proteinExistence type="predicted"/>